<keyword evidence="2" id="KW-1185">Reference proteome</keyword>
<dbReference type="RefSeq" id="WP_134113667.1">
    <property type="nucleotide sequence ID" value="NZ_SOBG01000008.1"/>
</dbReference>
<comment type="caution">
    <text evidence="1">The sequence shown here is derived from an EMBL/GenBank/DDBJ whole genome shotgun (WGS) entry which is preliminary data.</text>
</comment>
<proteinExistence type="predicted"/>
<evidence type="ECO:0000313" key="1">
    <source>
        <dbReference type="EMBL" id="TDT68083.1"/>
    </source>
</evidence>
<sequence>MFKFIEQIANKIIDKQDITHLKPGMIVNARVLNNNKNSVILYMNGIKIEAKSNKNIKINSVVKLKIVDIKNNEIFVKIIDENNVEFINKIKTDIDIQKEFMTILVKEKIFLKSDEIKKLVKKYGLFSKEKQDIYLQKSLIIANELNELNNNDKIELLRKYFLYENGKLEIKKIDINKKLFENLKKEYSNFKINNEELYKACKSYNEYSQKYNYLVYMFGLKTINKPIIIKEKINLKNKEEKEVNKEFIIIIEFEKLGKIKLELVIKNKNIYINFEFEKMLSKSEILKKIEITKEKLKKIGYNLIVKDIFIKIDSIQKIDNLNLKG</sequence>
<name>A0AA46DXG5_9FUSO</name>
<reference evidence="1 2" key="1">
    <citation type="submission" date="2019-03" db="EMBL/GenBank/DDBJ databases">
        <title>Genomic Encyclopedia of Type Strains, Phase IV (KMG-IV): sequencing the most valuable type-strain genomes for metagenomic binning, comparative biology and taxonomic classification.</title>
        <authorList>
            <person name="Goeker M."/>
        </authorList>
    </citation>
    <scope>NUCLEOTIDE SEQUENCE [LARGE SCALE GENOMIC DNA]</scope>
    <source>
        <strain evidence="1 2">DSM 100055</strain>
    </source>
</reference>
<evidence type="ECO:0008006" key="3">
    <source>
        <dbReference type="Google" id="ProtNLM"/>
    </source>
</evidence>
<dbReference type="AlphaFoldDB" id="A0AA46DXG5"/>
<organism evidence="1 2">
    <name type="scientific">Hypnocyclicus thermotrophus</name>
    <dbReference type="NCBI Taxonomy" id="1627895"/>
    <lineage>
        <taxon>Bacteria</taxon>
        <taxon>Fusobacteriati</taxon>
        <taxon>Fusobacteriota</taxon>
        <taxon>Fusobacteriia</taxon>
        <taxon>Fusobacteriales</taxon>
        <taxon>Fusobacteriaceae</taxon>
        <taxon>Hypnocyclicus</taxon>
    </lineage>
</organism>
<gene>
    <name evidence="1" type="ORF">EV215_1804</name>
</gene>
<evidence type="ECO:0000313" key="2">
    <source>
        <dbReference type="Proteomes" id="UP000294678"/>
    </source>
</evidence>
<protein>
    <recommendedName>
        <fullName evidence="3">Flagellar hook-length control protein FliK</fullName>
    </recommendedName>
</protein>
<accession>A0AA46DXG5</accession>
<dbReference type="Proteomes" id="UP000294678">
    <property type="component" value="Unassembled WGS sequence"/>
</dbReference>
<dbReference type="EMBL" id="SOBG01000008">
    <property type="protein sequence ID" value="TDT68083.1"/>
    <property type="molecule type" value="Genomic_DNA"/>
</dbReference>